<dbReference type="PANTHER" id="PTHR35191">
    <property type="entry name" value="PROPHAGE SIDE TAIL FIBER PROTEIN HOMOLOG STFQ-RELATED"/>
    <property type="match status" value="1"/>
</dbReference>
<proteinExistence type="predicted"/>
<dbReference type="CDD" id="cd19958">
    <property type="entry name" value="pyocin_knob"/>
    <property type="match status" value="1"/>
</dbReference>
<reference evidence="3 4" key="1">
    <citation type="submission" date="2019-03" db="EMBL/GenBank/DDBJ databases">
        <title>Genomic Encyclopedia of Type Strains, Phase IV (KMG-IV): sequencing the most valuable type-strain genomes for metagenomic binning, comparative biology and taxonomic classification.</title>
        <authorList>
            <person name="Goeker M."/>
        </authorList>
    </citation>
    <scope>NUCLEOTIDE SEQUENCE [LARGE SCALE GENOMIC DNA]</scope>
    <source>
        <strain evidence="3 4">DSM 16730</strain>
    </source>
</reference>
<dbReference type="RefSeq" id="WP_230514454.1">
    <property type="nucleotide sequence ID" value="NZ_JAWIZJ010000001.1"/>
</dbReference>
<dbReference type="AlphaFoldDB" id="A0A4R3VUX3"/>
<dbReference type="Pfam" id="PF21446">
    <property type="entry name" value="Gp34_trimer"/>
    <property type="match status" value="1"/>
</dbReference>
<feature type="domain" description="Long-tail fiber proximal subunit trimerization" evidence="2">
    <location>
        <begin position="144"/>
        <end position="203"/>
    </location>
</feature>
<name>A0A4R3VUX3_9GAMM</name>
<protein>
    <recommendedName>
        <fullName evidence="2">Long-tail fiber proximal subunit trimerization domain-containing protein</fullName>
    </recommendedName>
</protein>
<evidence type="ECO:0000259" key="2">
    <source>
        <dbReference type="Pfam" id="PF21446"/>
    </source>
</evidence>
<accession>A0A4R3VUX3</accession>
<feature type="compositionally biased region" description="Basic and acidic residues" evidence="1">
    <location>
        <begin position="44"/>
        <end position="53"/>
    </location>
</feature>
<feature type="region of interest" description="Disordered" evidence="1">
    <location>
        <begin position="44"/>
        <end position="63"/>
    </location>
</feature>
<gene>
    <name evidence="3" type="ORF">EDC54_101850</name>
</gene>
<dbReference type="EMBL" id="SMBY01000001">
    <property type="protein sequence ID" value="TCV09320.1"/>
    <property type="molecule type" value="Genomic_DNA"/>
</dbReference>
<feature type="region of interest" description="Disordered" evidence="1">
    <location>
        <begin position="69"/>
        <end position="90"/>
    </location>
</feature>
<dbReference type="PANTHER" id="PTHR35191:SF1">
    <property type="entry name" value="PROPHAGE SIDE TAIL FIBER PROTEIN HOMOLOG STFQ-RELATED"/>
    <property type="match status" value="1"/>
</dbReference>
<evidence type="ECO:0000313" key="4">
    <source>
        <dbReference type="Proteomes" id="UP000295433"/>
    </source>
</evidence>
<comment type="caution">
    <text evidence="3">The sequence shown here is derived from an EMBL/GenBank/DDBJ whole genome shotgun (WGS) entry which is preliminary data.</text>
</comment>
<evidence type="ECO:0000313" key="3">
    <source>
        <dbReference type="EMBL" id="TCV09320.1"/>
    </source>
</evidence>
<dbReference type="Proteomes" id="UP000295433">
    <property type="component" value="Unassembled WGS sequence"/>
</dbReference>
<keyword evidence="4" id="KW-1185">Reference proteome</keyword>
<sequence length="593" mass="61629">MANLSENPQWVDGIYQIETSDPVVGGPDGISNRQAKELASRTSYLKKEQEKTGSDLAAHAAAADPHTQYAPKANPIFTGTPKAPTPATDSNSQQVATTAFVKSVAAALVNGAPAALDTLQELAKAIGNDPNFSTTVLAELAKKLPLSGGTMNGTLVSSIADALRMVNGGYGVTLRNDGSDFYLLLTDKDDPLGKWNSLRPFRINLATGDVALGHKVDANTLLEKGQRVYSPNNKPTAADIGALPANGTAASATKLSMARKIAGVAFDGTADIVLTPANVGALPAAGTAAAATKLAVARKIAGVAFDGTADIDINSQGVFATSLSIGNAVDLNTYTSPGLYHQAQNVQAASGKNYPEAQAGSLEVLKHAGITQIYRIYNNSRCYKRTQYSGAWSAWVLNYDTANKPTAADVGALPAGGTAAAATKLATARTINGVAFDGTANIALTPANIGALPTAGTAAAATKLVTARKINGVAFDGTKDITLTPENLGFKEIIETGTGTGYYWRKYAGGVIEIFANVDVIIGVTQDVLFPVKTKDVIFIVTNDIGGYAGPNAYTVRVSNVTNAGFSVSWDRFNEHGSGNTKRLYYHIIANVA</sequence>
<dbReference type="InterPro" id="IPR048390">
    <property type="entry name" value="Gp34_trimer"/>
</dbReference>
<organism evidence="3 4">
    <name type="scientific">Samsonia erythrinae</name>
    <dbReference type="NCBI Taxonomy" id="160434"/>
    <lineage>
        <taxon>Bacteria</taxon>
        <taxon>Pseudomonadati</taxon>
        <taxon>Pseudomonadota</taxon>
        <taxon>Gammaproteobacteria</taxon>
        <taxon>Enterobacterales</taxon>
        <taxon>Pectobacteriaceae</taxon>
        <taxon>Samsonia</taxon>
    </lineage>
</organism>
<evidence type="ECO:0000256" key="1">
    <source>
        <dbReference type="SAM" id="MobiDB-lite"/>
    </source>
</evidence>
<dbReference type="InterPro" id="IPR051934">
    <property type="entry name" value="Phage_Tail_Fiber_Structural"/>
</dbReference>